<evidence type="ECO:0000313" key="3">
    <source>
        <dbReference type="Proteomes" id="UP000177555"/>
    </source>
</evidence>
<evidence type="ECO:0000259" key="1">
    <source>
        <dbReference type="Pfam" id="PF04545"/>
    </source>
</evidence>
<dbReference type="PANTHER" id="PTHR30603:SF60">
    <property type="entry name" value="RNA POLYMERASE SIGMA FACTOR RPOD"/>
    <property type="match status" value="1"/>
</dbReference>
<dbReference type="SUPFAM" id="SSF88659">
    <property type="entry name" value="Sigma3 and sigma4 domains of RNA polymerase sigma factors"/>
    <property type="match status" value="1"/>
</dbReference>
<dbReference type="InterPro" id="IPR036388">
    <property type="entry name" value="WH-like_DNA-bd_sf"/>
</dbReference>
<dbReference type="GO" id="GO:0003700">
    <property type="term" value="F:DNA-binding transcription factor activity"/>
    <property type="evidence" value="ECO:0007669"/>
    <property type="project" value="InterPro"/>
</dbReference>
<dbReference type="Pfam" id="PF04545">
    <property type="entry name" value="Sigma70_r4"/>
    <property type="match status" value="1"/>
</dbReference>
<protein>
    <recommendedName>
        <fullName evidence="1">RNA polymerase sigma-70 region 4 domain-containing protein</fullName>
    </recommendedName>
</protein>
<dbReference type="InterPro" id="IPR013324">
    <property type="entry name" value="RNA_pol_sigma_r3/r4-like"/>
</dbReference>
<reference evidence="2 3" key="1">
    <citation type="journal article" date="2016" name="Nat. Commun.">
        <title>Thousands of microbial genomes shed light on interconnected biogeochemical processes in an aquifer system.</title>
        <authorList>
            <person name="Anantharaman K."/>
            <person name="Brown C.T."/>
            <person name="Hug L.A."/>
            <person name="Sharon I."/>
            <person name="Castelle C.J."/>
            <person name="Probst A.J."/>
            <person name="Thomas B.C."/>
            <person name="Singh A."/>
            <person name="Wilkins M.J."/>
            <person name="Karaoz U."/>
            <person name="Brodie E.L."/>
            <person name="Williams K.H."/>
            <person name="Hubbard S.S."/>
            <person name="Banfield J.F."/>
        </authorList>
    </citation>
    <scope>NUCLEOTIDE SEQUENCE [LARGE SCALE GENOMIC DNA]</scope>
</reference>
<dbReference type="AlphaFoldDB" id="A0A1F5JLW8"/>
<accession>A0A1F5JLW8</accession>
<organism evidence="2 3">
    <name type="scientific">Candidatus Daviesbacteria bacterium RIFCSPHIGHO2_01_FULL_40_11</name>
    <dbReference type="NCBI Taxonomy" id="1797762"/>
    <lineage>
        <taxon>Bacteria</taxon>
        <taxon>Candidatus Daviesiibacteriota</taxon>
    </lineage>
</organism>
<gene>
    <name evidence="2" type="ORF">A2867_02125</name>
</gene>
<name>A0A1F5JLW8_9BACT</name>
<comment type="caution">
    <text evidence="2">The sequence shown here is derived from an EMBL/GenBank/DDBJ whole genome shotgun (WGS) entry which is preliminary data.</text>
</comment>
<dbReference type="GO" id="GO:0006352">
    <property type="term" value="P:DNA-templated transcription initiation"/>
    <property type="evidence" value="ECO:0007669"/>
    <property type="project" value="InterPro"/>
</dbReference>
<dbReference type="InterPro" id="IPR050239">
    <property type="entry name" value="Sigma-70_RNA_pol_init_factors"/>
</dbReference>
<feature type="domain" description="RNA polymerase sigma-70 region 4" evidence="1">
    <location>
        <begin position="79"/>
        <end position="133"/>
    </location>
</feature>
<evidence type="ECO:0000313" key="2">
    <source>
        <dbReference type="EMBL" id="OGE29637.1"/>
    </source>
</evidence>
<sequence>MPERLQVNPVESAVILLNEVFPMSRGWEKRGQYSDRIAKMLHGSGWRDWYHPENQPLTPDHFLQDPQKSSLLLETVDRVLETLTPREGLALRKRFGFQDGQLHSLEEVGKELSSVTRARARQIIAKSLRKLRHPSRGKHFTGLLPSGFLPYESR</sequence>
<proteinExistence type="predicted"/>
<dbReference type="Proteomes" id="UP000177555">
    <property type="component" value="Unassembled WGS sequence"/>
</dbReference>
<dbReference type="EMBL" id="MFCP01000003">
    <property type="protein sequence ID" value="OGE29637.1"/>
    <property type="molecule type" value="Genomic_DNA"/>
</dbReference>
<dbReference type="PANTHER" id="PTHR30603">
    <property type="entry name" value="RNA POLYMERASE SIGMA FACTOR RPO"/>
    <property type="match status" value="1"/>
</dbReference>
<dbReference type="InterPro" id="IPR007630">
    <property type="entry name" value="RNA_pol_sigma70_r4"/>
</dbReference>
<dbReference type="Gene3D" id="1.10.10.10">
    <property type="entry name" value="Winged helix-like DNA-binding domain superfamily/Winged helix DNA-binding domain"/>
    <property type="match status" value="1"/>
</dbReference>